<feature type="region of interest" description="Disordered" evidence="1">
    <location>
        <begin position="18"/>
        <end position="96"/>
    </location>
</feature>
<reference evidence="2 3" key="1">
    <citation type="journal article" date="2024" name="G3 (Bethesda)">
        <title>Genome assembly of Hibiscus sabdariffa L. provides insights into metabolisms of medicinal natural products.</title>
        <authorList>
            <person name="Kim T."/>
        </authorList>
    </citation>
    <scope>NUCLEOTIDE SEQUENCE [LARGE SCALE GENOMIC DNA]</scope>
    <source>
        <strain evidence="2">TK-2024</strain>
        <tissue evidence="2">Old leaves</tissue>
    </source>
</reference>
<feature type="compositionally biased region" description="Basic and acidic residues" evidence="1">
    <location>
        <begin position="151"/>
        <end position="163"/>
    </location>
</feature>
<feature type="compositionally biased region" description="Basic and acidic residues" evidence="1">
    <location>
        <begin position="82"/>
        <end position="96"/>
    </location>
</feature>
<proteinExistence type="predicted"/>
<gene>
    <name evidence="2" type="ORF">V6N11_060887</name>
</gene>
<protein>
    <submittedName>
        <fullName evidence="2">Uncharacterized protein</fullName>
    </submittedName>
</protein>
<evidence type="ECO:0000313" key="3">
    <source>
        <dbReference type="Proteomes" id="UP001396334"/>
    </source>
</evidence>
<sequence>MLEVGNVKYPIWVSEVASPPAQFKETRTRIIKQNSGKVESSSSSSTASSNQCSKLKSQLEDSGEALETVNEQQSGGNFEALGKSKEGSKDISEEANIKDNGDKIYNGEEEICLQKSISLSQVRGKSKKNKELIDNSGPGPEPKGGGSNEPSNHKRDLNPRGVDEVSFSDGEGATRRSGKSKDTNSERARLSVWCKAVIDFQVLTGVLFGERVVGEKSVLAQFYRERLPLRGELDEALRDKGSGAYFSLIVAVLFQFIFDRFVLER</sequence>
<evidence type="ECO:0000313" key="2">
    <source>
        <dbReference type="EMBL" id="KAK9003323.1"/>
    </source>
</evidence>
<dbReference type="EMBL" id="JBBPBN010000034">
    <property type="protein sequence ID" value="KAK9003323.1"/>
    <property type="molecule type" value="Genomic_DNA"/>
</dbReference>
<comment type="caution">
    <text evidence="2">The sequence shown here is derived from an EMBL/GenBank/DDBJ whole genome shotgun (WGS) entry which is preliminary data.</text>
</comment>
<dbReference type="Proteomes" id="UP001396334">
    <property type="component" value="Unassembled WGS sequence"/>
</dbReference>
<accession>A0ABR2QRQ5</accession>
<name>A0ABR2QRQ5_9ROSI</name>
<organism evidence="2 3">
    <name type="scientific">Hibiscus sabdariffa</name>
    <name type="common">roselle</name>
    <dbReference type="NCBI Taxonomy" id="183260"/>
    <lineage>
        <taxon>Eukaryota</taxon>
        <taxon>Viridiplantae</taxon>
        <taxon>Streptophyta</taxon>
        <taxon>Embryophyta</taxon>
        <taxon>Tracheophyta</taxon>
        <taxon>Spermatophyta</taxon>
        <taxon>Magnoliopsida</taxon>
        <taxon>eudicotyledons</taxon>
        <taxon>Gunneridae</taxon>
        <taxon>Pentapetalae</taxon>
        <taxon>rosids</taxon>
        <taxon>malvids</taxon>
        <taxon>Malvales</taxon>
        <taxon>Malvaceae</taxon>
        <taxon>Malvoideae</taxon>
        <taxon>Hibiscus</taxon>
    </lineage>
</organism>
<keyword evidence="3" id="KW-1185">Reference proteome</keyword>
<feature type="compositionally biased region" description="Low complexity" evidence="1">
    <location>
        <begin position="35"/>
        <end position="53"/>
    </location>
</feature>
<evidence type="ECO:0000256" key="1">
    <source>
        <dbReference type="SAM" id="MobiDB-lite"/>
    </source>
</evidence>
<feature type="region of interest" description="Disordered" evidence="1">
    <location>
        <begin position="123"/>
        <end position="182"/>
    </location>
</feature>